<dbReference type="Proteomes" id="UP000054107">
    <property type="component" value="Unassembled WGS sequence"/>
</dbReference>
<accession>A0A0B7NN51</accession>
<proteinExistence type="predicted"/>
<dbReference type="EMBL" id="LN734204">
    <property type="protein sequence ID" value="CEP20026.1"/>
    <property type="molecule type" value="Genomic_DNA"/>
</dbReference>
<dbReference type="AlphaFoldDB" id="A0A0B7NN51"/>
<keyword evidence="2" id="KW-1185">Reference proteome</keyword>
<organism evidence="1 2">
    <name type="scientific">Parasitella parasitica</name>
    <dbReference type="NCBI Taxonomy" id="35722"/>
    <lineage>
        <taxon>Eukaryota</taxon>
        <taxon>Fungi</taxon>
        <taxon>Fungi incertae sedis</taxon>
        <taxon>Mucoromycota</taxon>
        <taxon>Mucoromycotina</taxon>
        <taxon>Mucoromycetes</taxon>
        <taxon>Mucorales</taxon>
        <taxon>Mucorineae</taxon>
        <taxon>Mucoraceae</taxon>
        <taxon>Parasitella</taxon>
    </lineage>
</organism>
<sequence length="95" mass="10449">MASVPLLVALSKTGKLPKASALTPSCYDKKQELTESELGQFLELLSADESDVLEFGGLELDPNSFHRAFAFRRSLARNQGLTEEKQAGQREYADS</sequence>
<evidence type="ECO:0000313" key="2">
    <source>
        <dbReference type="Proteomes" id="UP000054107"/>
    </source>
</evidence>
<name>A0A0B7NN51_9FUNG</name>
<evidence type="ECO:0000313" key="1">
    <source>
        <dbReference type="EMBL" id="CEP20026.1"/>
    </source>
</evidence>
<protein>
    <submittedName>
        <fullName evidence="1">Uncharacterized protein</fullName>
    </submittedName>
</protein>
<gene>
    <name evidence="1" type="primary">PARPA_14347.1 scaffold 50072</name>
</gene>
<reference evidence="1 2" key="1">
    <citation type="submission" date="2014-09" db="EMBL/GenBank/DDBJ databases">
        <authorList>
            <person name="Ellenberger Sabrina"/>
        </authorList>
    </citation>
    <scope>NUCLEOTIDE SEQUENCE [LARGE SCALE GENOMIC DNA]</scope>
    <source>
        <strain evidence="1 2">CBS 412.66</strain>
    </source>
</reference>
<dbReference type="OrthoDB" id="10499023at2759"/>